<reference evidence="2 3" key="1">
    <citation type="submission" date="2013-06" db="EMBL/GenBank/DDBJ databases">
        <title>Whole genome shotgun sequence of Bacillus selenatarsenatis SF-1.</title>
        <authorList>
            <person name="Kuroda M."/>
            <person name="Sei K."/>
            <person name="Yamashita M."/>
            <person name="Ike M."/>
        </authorList>
    </citation>
    <scope>NUCLEOTIDE SEQUENCE [LARGE SCALE GENOMIC DNA]</scope>
    <source>
        <strain evidence="2 3">SF-1</strain>
    </source>
</reference>
<feature type="domain" description="Bacterial bifunctional deaminase-reductase C-terminal" evidence="1">
    <location>
        <begin position="6"/>
        <end position="160"/>
    </location>
</feature>
<gene>
    <name evidence="2" type="ORF">SAMD00020551_3401</name>
</gene>
<dbReference type="Gene3D" id="3.40.430.10">
    <property type="entry name" value="Dihydrofolate Reductase, subunit A"/>
    <property type="match status" value="1"/>
</dbReference>
<keyword evidence="3" id="KW-1185">Reference proteome</keyword>
<dbReference type="EC" id="1.5.1.3" evidence="2"/>
<dbReference type="Pfam" id="PF01872">
    <property type="entry name" value="RibD_C"/>
    <property type="match status" value="1"/>
</dbReference>
<dbReference type="InterPro" id="IPR002734">
    <property type="entry name" value="RibDG_C"/>
</dbReference>
<accession>A0A0A8X5I4</accession>
<dbReference type="GO" id="GO:0004146">
    <property type="term" value="F:dihydrofolate reductase activity"/>
    <property type="evidence" value="ECO:0007669"/>
    <property type="project" value="UniProtKB-EC"/>
</dbReference>
<dbReference type="CDD" id="cd00209">
    <property type="entry name" value="DHFR"/>
    <property type="match status" value="1"/>
</dbReference>
<dbReference type="GO" id="GO:0046654">
    <property type="term" value="P:tetrahydrofolate biosynthetic process"/>
    <property type="evidence" value="ECO:0007669"/>
    <property type="project" value="InterPro"/>
</dbReference>
<evidence type="ECO:0000259" key="1">
    <source>
        <dbReference type="Pfam" id="PF01872"/>
    </source>
</evidence>
<organism evidence="2 3">
    <name type="scientific">Mesobacillus selenatarsenatis (strain DSM 18680 / JCM 14380 / FERM P-15431 / SF-1)</name>
    <dbReference type="NCBI Taxonomy" id="1321606"/>
    <lineage>
        <taxon>Bacteria</taxon>
        <taxon>Bacillati</taxon>
        <taxon>Bacillota</taxon>
        <taxon>Bacilli</taxon>
        <taxon>Bacillales</taxon>
        <taxon>Bacillaceae</taxon>
        <taxon>Mesobacillus</taxon>
    </lineage>
</organism>
<evidence type="ECO:0000313" key="3">
    <source>
        <dbReference type="Proteomes" id="UP000031014"/>
    </source>
</evidence>
<dbReference type="PANTHER" id="PTHR38011">
    <property type="entry name" value="DIHYDROFOLATE REDUCTASE FAMILY PROTEIN (AFU_ORTHOLOGUE AFUA_8G06820)"/>
    <property type="match status" value="1"/>
</dbReference>
<name>A0A0A8X5I4_MESS1</name>
<dbReference type="PANTHER" id="PTHR38011:SF11">
    <property type="entry name" value="2,5-DIAMINO-6-RIBOSYLAMINO-4(3H)-PYRIMIDINONE 5'-PHOSPHATE REDUCTASE"/>
    <property type="match status" value="1"/>
</dbReference>
<dbReference type="OrthoDB" id="195113at2"/>
<dbReference type="Proteomes" id="UP000031014">
    <property type="component" value="Unassembled WGS sequence"/>
</dbReference>
<evidence type="ECO:0000313" key="2">
    <source>
        <dbReference type="EMBL" id="GAM15245.1"/>
    </source>
</evidence>
<dbReference type="InterPro" id="IPR001796">
    <property type="entry name" value="DHFR_dom"/>
</dbReference>
<proteinExistence type="predicted"/>
<dbReference type="InterPro" id="IPR024072">
    <property type="entry name" value="DHFR-like_dom_sf"/>
</dbReference>
<dbReference type="GO" id="GO:0008703">
    <property type="term" value="F:5-amino-6-(5-phosphoribosylamino)uracil reductase activity"/>
    <property type="evidence" value="ECO:0007669"/>
    <property type="project" value="InterPro"/>
</dbReference>
<dbReference type="STRING" id="1321606.SAMD00020551_3401"/>
<dbReference type="SUPFAM" id="SSF53597">
    <property type="entry name" value="Dihydrofolate reductase-like"/>
    <property type="match status" value="1"/>
</dbReference>
<dbReference type="InterPro" id="IPR050765">
    <property type="entry name" value="Riboflavin_Biosynth_HTPR"/>
</dbReference>
<protein>
    <submittedName>
        <fullName evidence="2">Dihydrofolate reductase</fullName>
        <ecNumber evidence="2">1.5.1.3</ecNumber>
    </submittedName>
</protein>
<dbReference type="EMBL" id="BASE01000077">
    <property type="protein sequence ID" value="GAM15245.1"/>
    <property type="molecule type" value="Genomic_DNA"/>
</dbReference>
<sequence>MEKSNVILYIAMSLDGYIARPDGAVDWLDDVEGDGNNGYSEFYSKVGTVIMGRKTYEEVLRLTDEFPYAGKPCYVLSRQSQESNSHVTFTDEELESLISRLKEQSVGYVWLVGGGQLVQQFLEKKLLDEMELYIIPKLIGEGIPLFPEGTLPANFELTGTGGLGQIAALKYRSKTNGAG</sequence>
<keyword evidence="2" id="KW-0560">Oxidoreductase</keyword>
<dbReference type="AlphaFoldDB" id="A0A0A8X5I4"/>
<comment type="caution">
    <text evidence="2">The sequence shown here is derived from an EMBL/GenBank/DDBJ whole genome shotgun (WGS) entry which is preliminary data.</text>
</comment>
<dbReference type="RefSeq" id="WP_041966921.1">
    <property type="nucleotide sequence ID" value="NZ_BASE01000077.1"/>
</dbReference>
<dbReference type="GO" id="GO:0009231">
    <property type="term" value="P:riboflavin biosynthetic process"/>
    <property type="evidence" value="ECO:0007669"/>
    <property type="project" value="InterPro"/>
</dbReference>